<evidence type="ECO:0000313" key="1">
    <source>
        <dbReference type="EMBL" id="GFO84131.1"/>
    </source>
</evidence>
<reference evidence="1" key="1">
    <citation type="submission" date="2020-06" db="EMBL/GenBank/DDBJ databases">
        <title>Characterization of fructooligosaccharide metabolism and fructooligosaccharide-degrading enzymes in human commensal butyrate producers.</title>
        <authorList>
            <person name="Tanno H."/>
            <person name="Fujii T."/>
            <person name="Hirano K."/>
            <person name="Maeno S."/>
            <person name="Tonozuka T."/>
            <person name="Sakamoto M."/>
            <person name="Ohkuma M."/>
            <person name="Tochio T."/>
            <person name="Endo A."/>
        </authorList>
    </citation>
    <scope>NUCLEOTIDE SEQUENCE</scope>
    <source>
        <strain evidence="1">JCM 17466</strain>
    </source>
</reference>
<evidence type="ECO:0008006" key="3">
    <source>
        <dbReference type="Google" id="ProtNLM"/>
    </source>
</evidence>
<dbReference type="Proteomes" id="UP000613208">
    <property type="component" value="Unassembled WGS sequence"/>
</dbReference>
<sequence>MPILNQPFQGQLGNVLIDKIENYDYSSLTIFSAFAKNSGVLRLKSSLEKFKKSTGHIKAFIGIDLDGTSYEALLNLFSLCDELYVIHSENISTTYHSKIYLLENATCAWCAIGSNNLTGGGLWTNFESTSIQEYSLPTQKSELDNIYSIINKYSDDSYICSTKIESINDINTLLDSNYINKEVSQKITTIKKRTIEKANQKKNHLFGSEKVSIPISITKERPRKLFSKAKTTTDVDFIVDLPTTTPAFTNEQFWFEMRKSTGGSRNILDLSKLGQIVEGSVIGTPYEYTDPHRMYGGVKFFEIDPEDTTREKDITINYLGKDYFPSTIKFAPNNGSWRIQLKGKPTDGTDELSKFGNRGDFVFKILVFEKITPDYYVLSLLDNSELDNIKSLSRVWGKNGSGAASKAYGML</sequence>
<protein>
    <recommendedName>
        <fullName evidence="3">Phospholipase D-like domain-containing protein</fullName>
    </recommendedName>
</protein>
<dbReference type="AlphaFoldDB" id="A0A916Q7S8"/>
<proteinExistence type="predicted"/>
<organism evidence="1 2">
    <name type="scientific">Anaerostipes butyraticus</name>
    <dbReference type="NCBI Taxonomy" id="645466"/>
    <lineage>
        <taxon>Bacteria</taxon>
        <taxon>Bacillati</taxon>
        <taxon>Bacillota</taxon>
        <taxon>Clostridia</taxon>
        <taxon>Lachnospirales</taxon>
        <taxon>Lachnospiraceae</taxon>
        <taxon>Anaerostipes</taxon>
    </lineage>
</organism>
<dbReference type="RefSeq" id="WP_119963417.1">
    <property type="nucleotide sequence ID" value="NZ_BLYI01000009.1"/>
</dbReference>
<keyword evidence="2" id="KW-1185">Reference proteome</keyword>
<comment type="caution">
    <text evidence="1">The sequence shown here is derived from an EMBL/GenBank/DDBJ whole genome shotgun (WGS) entry which is preliminary data.</text>
</comment>
<dbReference type="CDD" id="cd09117">
    <property type="entry name" value="PLDc_Bfil_DEXD_like"/>
    <property type="match status" value="1"/>
</dbReference>
<dbReference type="Gene3D" id="3.30.870.10">
    <property type="entry name" value="Endonuclease Chain A"/>
    <property type="match status" value="1"/>
</dbReference>
<accession>A0A916Q7S8</accession>
<name>A0A916Q7S8_9FIRM</name>
<evidence type="ECO:0000313" key="2">
    <source>
        <dbReference type="Proteomes" id="UP000613208"/>
    </source>
</evidence>
<gene>
    <name evidence="1" type="ORF">ANBU17_04780</name>
</gene>
<dbReference type="EMBL" id="BLYI01000009">
    <property type="protein sequence ID" value="GFO84131.1"/>
    <property type="molecule type" value="Genomic_DNA"/>
</dbReference>